<evidence type="ECO:0000256" key="1">
    <source>
        <dbReference type="ARBA" id="ARBA00004123"/>
    </source>
</evidence>
<evidence type="ECO:0000256" key="12">
    <source>
        <dbReference type="RuleBase" id="RU365053"/>
    </source>
</evidence>
<evidence type="ECO:0000256" key="9">
    <source>
        <dbReference type="ARBA" id="ARBA00023242"/>
    </source>
</evidence>
<dbReference type="InterPro" id="IPR001163">
    <property type="entry name" value="Sm_dom_euk/arc"/>
</dbReference>
<dbReference type="InterPro" id="IPR027078">
    <property type="entry name" value="snRNP-E"/>
</dbReference>
<dbReference type="AlphaFoldDB" id="A0A0K9NX17"/>
<dbReference type="Pfam" id="PF01423">
    <property type="entry name" value="LSM"/>
    <property type="match status" value="1"/>
</dbReference>
<dbReference type="GO" id="GO:0003723">
    <property type="term" value="F:RNA binding"/>
    <property type="evidence" value="ECO:0007669"/>
    <property type="project" value="UniProtKB-KW"/>
</dbReference>
<comment type="function">
    <text evidence="11 12">Plays a role in pre-mRNA splicing as a core component of the spliceosomal U1, U2, U4 and U5 small nuclear ribonucleoproteins (snRNPs), the building blocks of the spliceosome.</text>
</comment>
<dbReference type="GO" id="GO:0034715">
    <property type="term" value="C:pICln-Sm protein complex"/>
    <property type="evidence" value="ECO:0000318"/>
    <property type="project" value="GO_Central"/>
</dbReference>
<dbReference type="CDD" id="cd01718">
    <property type="entry name" value="Sm_E"/>
    <property type="match status" value="1"/>
</dbReference>
<accession>A0A0K9NX17</accession>
<evidence type="ECO:0000256" key="10">
    <source>
        <dbReference type="ARBA" id="ARBA00023274"/>
    </source>
</evidence>
<dbReference type="OrthoDB" id="25620at2759"/>
<keyword evidence="5 12" id="KW-0507">mRNA processing</keyword>
<feature type="domain" description="Sm" evidence="13">
    <location>
        <begin position="14"/>
        <end position="89"/>
    </location>
</feature>
<keyword evidence="4" id="KW-0963">Cytoplasm</keyword>
<organism evidence="14 15">
    <name type="scientific">Zostera marina</name>
    <name type="common">Eelgrass</name>
    <dbReference type="NCBI Taxonomy" id="29655"/>
    <lineage>
        <taxon>Eukaryota</taxon>
        <taxon>Viridiplantae</taxon>
        <taxon>Streptophyta</taxon>
        <taxon>Embryophyta</taxon>
        <taxon>Tracheophyta</taxon>
        <taxon>Spermatophyta</taxon>
        <taxon>Magnoliopsida</taxon>
        <taxon>Liliopsida</taxon>
        <taxon>Zosteraceae</taxon>
        <taxon>Zostera</taxon>
    </lineage>
</organism>
<proteinExistence type="inferred from homology"/>
<gene>
    <name evidence="14" type="ORF">ZOSMA_59G00620</name>
</gene>
<evidence type="ECO:0000256" key="3">
    <source>
        <dbReference type="ARBA" id="ARBA00006850"/>
    </source>
</evidence>
<dbReference type="GO" id="GO:0071011">
    <property type="term" value="C:precatalytic spliceosome"/>
    <property type="evidence" value="ECO:0000318"/>
    <property type="project" value="GO_Central"/>
</dbReference>
<dbReference type="InterPro" id="IPR047575">
    <property type="entry name" value="Sm"/>
</dbReference>
<keyword evidence="9 12" id="KW-0539">Nucleus</keyword>
<comment type="caution">
    <text evidence="14">The sequence shown here is derived from an EMBL/GenBank/DDBJ whole genome shotgun (WGS) entry which is preliminary data.</text>
</comment>
<dbReference type="SMART" id="SM00651">
    <property type="entry name" value="Sm"/>
    <property type="match status" value="1"/>
</dbReference>
<sequence>MATTVVQKSMIQPVNLIFKFLQSKRRVQIWLFDHKNIIMEGHILGFDEYMNMVLDDAIKVNVKTNTRISLGRILLKGDNVTLVMIMKDSSETKGK</sequence>
<evidence type="ECO:0000256" key="4">
    <source>
        <dbReference type="ARBA" id="ARBA00022490"/>
    </source>
</evidence>
<keyword evidence="10 12" id="KW-0687">Ribonucleoprotein</keyword>
<evidence type="ECO:0000256" key="8">
    <source>
        <dbReference type="ARBA" id="ARBA00023187"/>
    </source>
</evidence>
<dbReference type="SUPFAM" id="SSF50182">
    <property type="entry name" value="Sm-like ribonucleoproteins"/>
    <property type="match status" value="1"/>
</dbReference>
<dbReference type="EMBL" id="LFYR01001622">
    <property type="protein sequence ID" value="KMZ60500.1"/>
    <property type="molecule type" value="Genomic_DNA"/>
</dbReference>
<evidence type="ECO:0000256" key="11">
    <source>
        <dbReference type="ARBA" id="ARBA00058057"/>
    </source>
</evidence>
<dbReference type="STRING" id="29655.A0A0K9NX17"/>
<evidence type="ECO:0000256" key="2">
    <source>
        <dbReference type="ARBA" id="ARBA00004514"/>
    </source>
</evidence>
<evidence type="ECO:0000313" key="14">
    <source>
        <dbReference type="EMBL" id="KMZ60500.1"/>
    </source>
</evidence>
<evidence type="ECO:0000256" key="6">
    <source>
        <dbReference type="ARBA" id="ARBA00022728"/>
    </source>
</evidence>
<dbReference type="GO" id="GO:0000387">
    <property type="term" value="P:spliceosomal snRNP assembly"/>
    <property type="evidence" value="ECO:0000318"/>
    <property type="project" value="GO_Central"/>
</dbReference>
<keyword evidence="7 12" id="KW-0694">RNA-binding</keyword>
<evidence type="ECO:0000256" key="5">
    <source>
        <dbReference type="ARBA" id="ARBA00022664"/>
    </source>
</evidence>
<evidence type="ECO:0000256" key="7">
    <source>
        <dbReference type="ARBA" id="ARBA00022884"/>
    </source>
</evidence>
<dbReference type="GO" id="GO:0005687">
    <property type="term" value="C:U4 snRNP"/>
    <property type="evidence" value="ECO:0000318"/>
    <property type="project" value="GO_Central"/>
</dbReference>
<dbReference type="FunFam" id="2.30.30.100:FF:000013">
    <property type="entry name" value="Small nuclear ribonucleoprotein E"/>
    <property type="match status" value="1"/>
</dbReference>
<comment type="similarity">
    <text evidence="3 12">Belongs to the snRNP Sm proteins family.</text>
</comment>
<dbReference type="Gene3D" id="2.30.30.100">
    <property type="match status" value="1"/>
</dbReference>
<evidence type="ECO:0000259" key="13">
    <source>
        <dbReference type="PROSITE" id="PS52002"/>
    </source>
</evidence>
<dbReference type="GO" id="GO:0005829">
    <property type="term" value="C:cytosol"/>
    <property type="evidence" value="ECO:0007669"/>
    <property type="project" value="UniProtKB-SubCell"/>
</dbReference>
<dbReference type="GO" id="GO:0005682">
    <property type="term" value="C:U5 snRNP"/>
    <property type="evidence" value="ECO:0000318"/>
    <property type="project" value="GO_Central"/>
</dbReference>
<dbReference type="GO" id="GO:0046540">
    <property type="term" value="C:U4/U6 x U5 tri-snRNP complex"/>
    <property type="evidence" value="ECO:0000318"/>
    <property type="project" value="GO_Central"/>
</dbReference>
<protein>
    <recommendedName>
        <fullName evidence="12">Small nuclear ribonucleoprotein E</fullName>
        <shortName evidence="12">snRNP-E</shortName>
    </recommendedName>
    <alternativeName>
        <fullName evidence="12">Sm protein E</fullName>
    </alternativeName>
</protein>
<reference evidence="15" key="1">
    <citation type="journal article" date="2016" name="Nature">
        <title>The genome of the seagrass Zostera marina reveals angiosperm adaptation to the sea.</title>
        <authorList>
            <person name="Olsen J.L."/>
            <person name="Rouze P."/>
            <person name="Verhelst B."/>
            <person name="Lin Y.-C."/>
            <person name="Bayer T."/>
            <person name="Collen J."/>
            <person name="Dattolo E."/>
            <person name="De Paoli E."/>
            <person name="Dittami S."/>
            <person name="Maumus F."/>
            <person name="Michel G."/>
            <person name="Kersting A."/>
            <person name="Lauritano C."/>
            <person name="Lohaus R."/>
            <person name="Toepel M."/>
            <person name="Tonon T."/>
            <person name="Vanneste K."/>
            <person name="Amirebrahimi M."/>
            <person name="Brakel J."/>
            <person name="Bostroem C."/>
            <person name="Chovatia M."/>
            <person name="Grimwood J."/>
            <person name="Jenkins J.W."/>
            <person name="Jueterbock A."/>
            <person name="Mraz A."/>
            <person name="Stam W.T."/>
            <person name="Tice H."/>
            <person name="Bornberg-Bauer E."/>
            <person name="Green P.J."/>
            <person name="Pearson G.A."/>
            <person name="Procaccini G."/>
            <person name="Duarte C.M."/>
            <person name="Schmutz J."/>
            <person name="Reusch T.B.H."/>
            <person name="Van de Peer Y."/>
        </authorList>
    </citation>
    <scope>NUCLEOTIDE SEQUENCE [LARGE SCALE GENOMIC DNA]</scope>
    <source>
        <strain evidence="15">cv. Finnish</strain>
    </source>
</reference>
<keyword evidence="15" id="KW-1185">Reference proteome</keyword>
<dbReference type="GO" id="GO:0005685">
    <property type="term" value="C:U1 snRNP"/>
    <property type="evidence" value="ECO:0000318"/>
    <property type="project" value="GO_Central"/>
</dbReference>
<dbReference type="GO" id="GO:0005686">
    <property type="term" value="C:U2 snRNP"/>
    <property type="evidence" value="ECO:0000318"/>
    <property type="project" value="GO_Central"/>
</dbReference>
<dbReference type="InterPro" id="IPR010920">
    <property type="entry name" value="LSM_dom_sf"/>
</dbReference>
<keyword evidence="8 12" id="KW-0508">mRNA splicing</keyword>
<dbReference type="PANTHER" id="PTHR11193">
    <property type="entry name" value="SMALL NUCLEAR RIBONUCLEOPROTEIN E"/>
    <property type="match status" value="1"/>
</dbReference>
<dbReference type="PROSITE" id="PS52002">
    <property type="entry name" value="SM"/>
    <property type="match status" value="1"/>
</dbReference>
<dbReference type="Proteomes" id="UP000036987">
    <property type="component" value="Unassembled WGS sequence"/>
</dbReference>
<keyword evidence="6 12" id="KW-0747">Spliceosome</keyword>
<evidence type="ECO:0000313" key="15">
    <source>
        <dbReference type="Proteomes" id="UP000036987"/>
    </source>
</evidence>
<name>A0A0K9NX17_ZOSMR</name>
<comment type="subcellular location">
    <subcellularLocation>
        <location evidence="2">Cytoplasm</location>
        <location evidence="2">Cytosol</location>
    </subcellularLocation>
    <subcellularLocation>
        <location evidence="1 12">Nucleus</location>
    </subcellularLocation>
</comment>